<evidence type="ECO:0000256" key="1">
    <source>
        <dbReference type="PROSITE-ProRule" id="PRU00325"/>
    </source>
</evidence>
<dbReference type="GO" id="GO:0008270">
    <property type="term" value="F:zinc ion binding"/>
    <property type="evidence" value="ECO:0007669"/>
    <property type="project" value="UniProtKB-KW"/>
</dbReference>
<reference evidence="3 4" key="1">
    <citation type="submission" date="2023-01" db="EMBL/GenBank/DDBJ databases">
        <authorList>
            <person name="Whitehead M."/>
        </authorList>
    </citation>
    <scope>NUCLEOTIDE SEQUENCE [LARGE SCALE GENOMIC DNA]</scope>
</reference>
<dbReference type="SUPFAM" id="SSF52980">
    <property type="entry name" value="Restriction endonuclease-like"/>
    <property type="match status" value="1"/>
</dbReference>
<dbReference type="PANTHER" id="PTHR46609">
    <property type="entry name" value="EXONUCLEASE, PHAGE-TYPE/RECB, C-TERMINAL DOMAIN-CONTAINING PROTEIN"/>
    <property type="match status" value="1"/>
</dbReference>
<sequence length="347" mass="39306">MQSSHIRNKPHEISGKLTADSSNIKIESFACSCAAGASESCKHVVAVLLFLNKNNLNEIDTLSSTDVQCQWSKLKEPSLEQFKPVSIEHFCCVRSTEKVPLTTSPSELRSALISAAPNSAIALHCVGRNPREISLNKNDVVLEEPFIFTTHPHLLSLDLYSVLNLGDCCQTVYESDIKLNDSPINIRTKSLVDKSYWHKIRQYRITGSRCYSLSGFVTSYNYPWLGYSPDGIIVNKVNEPIKLVEVKCPYPSCTDDSQNIFEKIIYISKNADESFTLLKKHAYYAQVQLGLVLLNLNSCDFIIYNSIEHNYVVINVKFDDQYCKTLLQVLKIVYFEKLLHTICELKM</sequence>
<accession>A0AAV0W4N5</accession>
<dbReference type="PROSITE" id="PS50966">
    <property type="entry name" value="ZF_SWIM"/>
    <property type="match status" value="1"/>
</dbReference>
<keyword evidence="1" id="KW-0863">Zinc-finger</keyword>
<name>A0AAV0W4N5_9HEMI</name>
<dbReference type="InterPro" id="IPR007527">
    <property type="entry name" value="Znf_SWIM"/>
</dbReference>
<evidence type="ECO:0000259" key="2">
    <source>
        <dbReference type="PROSITE" id="PS50966"/>
    </source>
</evidence>
<evidence type="ECO:0000313" key="4">
    <source>
        <dbReference type="Proteomes" id="UP001160148"/>
    </source>
</evidence>
<dbReference type="InterPro" id="IPR011335">
    <property type="entry name" value="Restrct_endonuc-II-like"/>
</dbReference>
<dbReference type="Gene3D" id="3.90.320.10">
    <property type="match status" value="1"/>
</dbReference>
<evidence type="ECO:0000313" key="3">
    <source>
        <dbReference type="EMBL" id="CAI6350749.1"/>
    </source>
</evidence>
<keyword evidence="4" id="KW-1185">Reference proteome</keyword>
<dbReference type="PANTHER" id="PTHR46609:SF8">
    <property type="entry name" value="YQAJ VIRAL RECOMBINASE DOMAIN-CONTAINING PROTEIN"/>
    <property type="match status" value="1"/>
</dbReference>
<dbReference type="InterPro" id="IPR011604">
    <property type="entry name" value="PDDEXK-like_dom_sf"/>
</dbReference>
<proteinExistence type="predicted"/>
<keyword evidence="1" id="KW-0862">Zinc</keyword>
<dbReference type="EMBL" id="CARXXK010000001">
    <property type="protein sequence ID" value="CAI6350749.1"/>
    <property type="molecule type" value="Genomic_DNA"/>
</dbReference>
<dbReference type="InterPro" id="IPR051703">
    <property type="entry name" value="NF-kappa-B_Signaling_Reg"/>
</dbReference>
<gene>
    <name evidence="3" type="ORF">MEUPH1_LOCUS7177</name>
</gene>
<protein>
    <recommendedName>
        <fullName evidence="2">SWIM-type domain-containing protein</fullName>
    </recommendedName>
</protein>
<dbReference type="Proteomes" id="UP001160148">
    <property type="component" value="Unassembled WGS sequence"/>
</dbReference>
<organism evidence="3 4">
    <name type="scientific">Macrosiphum euphorbiae</name>
    <name type="common">potato aphid</name>
    <dbReference type="NCBI Taxonomy" id="13131"/>
    <lineage>
        <taxon>Eukaryota</taxon>
        <taxon>Metazoa</taxon>
        <taxon>Ecdysozoa</taxon>
        <taxon>Arthropoda</taxon>
        <taxon>Hexapoda</taxon>
        <taxon>Insecta</taxon>
        <taxon>Pterygota</taxon>
        <taxon>Neoptera</taxon>
        <taxon>Paraneoptera</taxon>
        <taxon>Hemiptera</taxon>
        <taxon>Sternorrhyncha</taxon>
        <taxon>Aphidomorpha</taxon>
        <taxon>Aphidoidea</taxon>
        <taxon>Aphididae</taxon>
        <taxon>Macrosiphini</taxon>
        <taxon>Macrosiphum</taxon>
    </lineage>
</organism>
<feature type="domain" description="SWIM-type" evidence="2">
    <location>
        <begin position="22"/>
        <end position="52"/>
    </location>
</feature>
<comment type="caution">
    <text evidence="3">The sequence shown here is derived from an EMBL/GenBank/DDBJ whole genome shotgun (WGS) entry which is preliminary data.</text>
</comment>
<dbReference type="GO" id="GO:0006281">
    <property type="term" value="P:DNA repair"/>
    <property type="evidence" value="ECO:0007669"/>
    <property type="project" value="UniProtKB-ARBA"/>
</dbReference>
<keyword evidence="1" id="KW-0479">Metal-binding</keyword>
<dbReference type="AlphaFoldDB" id="A0AAV0W4N5"/>